<dbReference type="PANTHER" id="PTHR30349">
    <property type="entry name" value="PHAGE INTEGRASE-RELATED"/>
    <property type="match status" value="1"/>
</dbReference>
<evidence type="ECO:0000313" key="6">
    <source>
        <dbReference type="Proteomes" id="UP000324611"/>
    </source>
</evidence>
<dbReference type="PANTHER" id="PTHR30349:SF64">
    <property type="entry name" value="PROPHAGE INTEGRASE INTD-RELATED"/>
    <property type="match status" value="1"/>
</dbReference>
<dbReference type="PROSITE" id="PS51898">
    <property type="entry name" value="TYR_RECOMBINASE"/>
    <property type="match status" value="1"/>
</dbReference>
<reference evidence="5 6" key="2">
    <citation type="submission" date="2019-09" db="EMBL/GenBank/DDBJ databases">
        <authorList>
            <person name="Jin C."/>
        </authorList>
    </citation>
    <scope>NUCLEOTIDE SEQUENCE [LARGE SCALE GENOMIC DNA]</scope>
    <source>
        <strain evidence="5 6">BN140078</strain>
    </source>
</reference>
<dbReference type="InterPro" id="IPR025269">
    <property type="entry name" value="SAM-like_dom"/>
</dbReference>
<dbReference type="InterPro" id="IPR010998">
    <property type="entry name" value="Integrase_recombinase_N"/>
</dbReference>
<dbReference type="GO" id="GO:0006310">
    <property type="term" value="P:DNA recombination"/>
    <property type="evidence" value="ECO:0007669"/>
    <property type="project" value="UniProtKB-KW"/>
</dbReference>
<dbReference type="GO" id="GO:0015074">
    <property type="term" value="P:DNA integration"/>
    <property type="evidence" value="ECO:0007669"/>
    <property type="project" value="InterPro"/>
</dbReference>
<gene>
    <name evidence="5" type="ORF">F0L74_10055</name>
</gene>
<accession>A0A5B2VX17</accession>
<dbReference type="InterPro" id="IPR002104">
    <property type="entry name" value="Integrase_catalytic"/>
</dbReference>
<keyword evidence="2" id="KW-0238">DNA-binding</keyword>
<dbReference type="SUPFAM" id="SSF56349">
    <property type="entry name" value="DNA breaking-rejoining enzymes"/>
    <property type="match status" value="1"/>
</dbReference>
<organism evidence="5 6">
    <name type="scientific">Chitinophaga agrisoli</name>
    <dbReference type="NCBI Taxonomy" id="2607653"/>
    <lineage>
        <taxon>Bacteria</taxon>
        <taxon>Pseudomonadati</taxon>
        <taxon>Bacteroidota</taxon>
        <taxon>Chitinophagia</taxon>
        <taxon>Chitinophagales</taxon>
        <taxon>Chitinophagaceae</taxon>
        <taxon>Chitinophaga</taxon>
    </lineage>
</organism>
<comment type="similarity">
    <text evidence="1">Belongs to the 'phage' integrase family.</text>
</comment>
<protein>
    <submittedName>
        <fullName evidence="5">Site-specific integrase</fullName>
    </submittedName>
</protein>
<name>A0A5B2VX17_9BACT</name>
<dbReference type="InterPro" id="IPR050090">
    <property type="entry name" value="Tyrosine_recombinase_XerCD"/>
</dbReference>
<dbReference type="Gene3D" id="1.10.443.10">
    <property type="entry name" value="Intergrase catalytic core"/>
    <property type="match status" value="1"/>
</dbReference>
<evidence type="ECO:0000256" key="1">
    <source>
        <dbReference type="ARBA" id="ARBA00008857"/>
    </source>
</evidence>
<dbReference type="RefSeq" id="WP_149837737.1">
    <property type="nucleotide sequence ID" value="NZ_VUOC01000002.1"/>
</dbReference>
<keyword evidence="3" id="KW-0233">DNA recombination</keyword>
<dbReference type="Gene3D" id="1.10.150.130">
    <property type="match status" value="1"/>
</dbReference>
<evidence type="ECO:0000256" key="3">
    <source>
        <dbReference type="ARBA" id="ARBA00023172"/>
    </source>
</evidence>
<evidence type="ECO:0000256" key="2">
    <source>
        <dbReference type="ARBA" id="ARBA00023125"/>
    </source>
</evidence>
<feature type="domain" description="Tyr recombinase" evidence="4">
    <location>
        <begin position="182"/>
        <end position="348"/>
    </location>
</feature>
<dbReference type="InterPro" id="IPR011010">
    <property type="entry name" value="DNA_brk_join_enz"/>
</dbReference>
<dbReference type="InterPro" id="IPR013762">
    <property type="entry name" value="Integrase-like_cat_sf"/>
</dbReference>
<evidence type="ECO:0000259" key="4">
    <source>
        <dbReference type="PROSITE" id="PS51898"/>
    </source>
</evidence>
<dbReference type="EMBL" id="VUOC01000002">
    <property type="protein sequence ID" value="KAA2242862.1"/>
    <property type="molecule type" value="Genomic_DNA"/>
</dbReference>
<reference evidence="5 6" key="1">
    <citation type="submission" date="2019-09" db="EMBL/GenBank/DDBJ databases">
        <title>Chitinophaga ginsengihumi sp. nov., isolated from soil of ginseng rhizosphere.</title>
        <authorList>
            <person name="Lee J."/>
        </authorList>
    </citation>
    <scope>NUCLEOTIDE SEQUENCE [LARGE SCALE GENOMIC DNA]</scope>
    <source>
        <strain evidence="5 6">BN140078</strain>
    </source>
</reference>
<sequence length="349" mass="39353">MANITISSKTSRDKAKVWYYLEWGKGAGQRKASGIYTWAKPKDSTQKQFNKDALAILETKRSQMTLDLQAIASGHVPAHKLKSNFFDYFQAFVSANERPGNRSLSCCLEAFKKFHGKAHISAGEITENLCERFRSYLLDNLNGETPADYFMRFKRVMKAATKEGYFRINPAADVKTKAHPSGQKDILEASEYIKLMKFPCSNQEVKKAAIFSLYTGLRWCDVEPLEWVDVKENSILLKAQKKTGFRVEVPLHENAKLAIGERSKGRVFNLPTADGANKSLKEWVKKAGIAKHITWHSLRHSMSVLLQDAGVDVATVAGLLGHTTTKYVHKTYQRYKKKSGEEAIKNLPS</sequence>
<proteinExistence type="inferred from homology"/>
<dbReference type="Proteomes" id="UP000324611">
    <property type="component" value="Unassembled WGS sequence"/>
</dbReference>
<keyword evidence="6" id="KW-1185">Reference proteome</keyword>
<dbReference type="Pfam" id="PF00589">
    <property type="entry name" value="Phage_integrase"/>
    <property type="match status" value="1"/>
</dbReference>
<comment type="caution">
    <text evidence="5">The sequence shown here is derived from an EMBL/GenBank/DDBJ whole genome shotgun (WGS) entry which is preliminary data.</text>
</comment>
<dbReference type="AlphaFoldDB" id="A0A5B2VX17"/>
<dbReference type="GO" id="GO:0003677">
    <property type="term" value="F:DNA binding"/>
    <property type="evidence" value="ECO:0007669"/>
    <property type="project" value="UniProtKB-KW"/>
</dbReference>
<evidence type="ECO:0000313" key="5">
    <source>
        <dbReference type="EMBL" id="KAA2242862.1"/>
    </source>
</evidence>
<dbReference type="CDD" id="cd01185">
    <property type="entry name" value="INTN1_C_like"/>
    <property type="match status" value="1"/>
</dbReference>
<dbReference type="Pfam" id="PF13102">
    <property type="entry name" value="Phage_int_SAM_5"/>
    <property type="match status" value="1"/>
</dbReference>